<evidence type="ECO:0000313" key="5">
    <source>
        <dbReference type="EMBL" id="HGT98340.1"/>
    </source>
</evidence>
<feature type="domain" description="Archaeal Nre N-terminal" evidence="2">
    <location>
        <begin position="17"/>
        <end position="285"/>
    </location>
</feature>
<protein>
    <recommendedName>
        <fullName evidence="1">DNA repair protein</fullName>
    </recommendedName>
</protein>
<reference evidence="5" key="1">
    <citation type="journal article" date="2020" name="mSystems">
        <title>Genome- and Community-Level Interaction Insights into Carbon Utilization and Element Cycling Functions of Hydrothermarchaeota in Hydrothermal Sediment.</title>
        <authorList>
            <person name="Zhou Z."/>
            <person name="Liu Y."/>
            <person name="Xu W."/>
            <person name="Pan J."/>
            <person name="Luo Z.H."/>
            <person name="Li M."/>
        </authorList>
    </citation>
    <scope>NUCLEOTIDE SEQUENCE [LARGE SCALE GENOMIC DNA]</scope>
    <source>
        <strain evidence="4">SpSt-629</strain>
        <strain evidence="5">SpSt-688</strain>
    </source>
</reference>
<dbReference type="PANTHER" id="PTHR38136:SF2">
    <property type="entry name" value="DNA REPAIR PROTEIN"/>
    <property type="match status" value="1"/>
</dbReference>
<gene>
    <name evidence="4" type="ORF">ENT99_08085</name>
    <name evidence="5" type="ORF">ENU64_02785</name>
</gene>
<accession>A0A7J3MY15</accession>
<dbReference type="InterPro" id="IPR006979">
    <property type="entry name" value="Nre_C"/>
</dbReference>
<dbReference type="InterPro" id="IPR006978">
    <property type="entry name" value="Nre_N"/>
</dbReference>
<comment type="similarity">
    <text evidence="1">Belongs to the Nre family.</text>
</comment>
<proteinExistence type="inferred from homology"/>
<comment type="function">
    <text evidence="1">Involved in DNA damage repair.</text>
</comment>
<comment type="caution">
    <text evidence="5">The sequence shown here is derived from an EMBL/GenBank/DDBJ whole genome shotgun (WGS) entry which is preliminary data.</text>
</comment>
<keyword evidence="1" id="KW-0234">DNA repair</keyword>
<dbReference type="Pfam" id="PF04894">
    <property type="entry name" value="Nre_N"/>
    <property type="match status" value="1"/>
</dbReference>
<dbReference type="Pfam" id="PF04895">
    <property type="entry name" value="Nre_C"/>
    <property type="match status" value="1"/>
</dbReference>
<comment type="caution">
    <text evidence="1">Lacks conserved residue(s) required for the propagation of feature annotation.</text>
</comment>
<dbReference type="InterPro" id="IPR033167">
    <property type="entry name" value="Nre"/>
</dbReference>
<evidence type="ECO:0000313" key="4">
    <source>
        <dbReference type="EMBL" id="HFQ79634.1"/>
    </source>
</evidence>
<evidence type="ECO:0000259" key="3">
    <source>
        <dbReference type="Pfam" id="PF04895"/>
    </source>
</evidence>
<dbReference type="GO" id="GO:0006281">
    <property type="term" value="P:DNA repair"/>
    <property type="evidence" value="ECO:0007669"/>
    <property type="project" value="UniProtKB-UniRule"/>
</dbReference>
<dbReference type="AlphaFoldDB" id="A0A7J3MY15"/>
<feature type="domain" description="Archaeal Nre C-terminal" evidence="3">
    <location>
        <begin position="302"/>
        <end position="409"/>
    </location>
</feature>
<sequence>MSFSTQLCVHCRGGRNLCGKAYCPIITRMRTLSMIANLKRSNELFGTSPPAVFVGRMGYPDIYVGPMAPTECGNTSLYDFPEQWSSLKIDKIIEMRLSLVLGRTKIGITDVDSRIAQAIHELVLNTKPTDIEMVFEKPPKGFIFSEYEPPIGPRAPLVNLRIVGSTSSNRIVDRLYSDTDTKASTAVVELYRYGIPVSYIQKLLSVGALGRKRSRRFVPTRWSITAVDDAISKYLVEKRIKYYREVDQIQLFMRSIHKNLFIALLIPGKWCFEWMETWFPRSTWNMFGSEVAIEGDHELFTANRNTYASIGGCYYAARLATAEYLEKIGRQAIAVVLREIYSGFDIPIGVWFVREQLRAMYREGPICVVDSLEESFKIIDKISNIGINRWLEKSYILKKLTKEKKLDRYLHS</sequence>
<name>A0A7J3MY15_9CREN</name>
<dbReference type="EMBL" id="DTAU01000150">
    <property type="protein sequence ID" value="HFQ79634.1"/>
    <property type="molecule type" value="Genomic_DNA"/>
</dbReference>
<evidence type="ECO:0000256" key="1">
    <source>
        <dbReference type="HAMAP-Rule" id="MF_02096"/>
    </source>
</evidence>
<keyword evidence="1" id="KW-0227">DNA damage</keyword>
<dbReference type="HAMAP" id="MF_02096">
    <property type="entry name" value="Nre"/>
    <property type="match status" value="1"/>
</dbReference>
<dbReference type="EMBL" id="DTDH01000079">
    <property type="protein sequence ID" value="HGT98340.1"/>
    <property type="molecule type" value="Genomic_DNA"/>
</dbReference>
<evidence type="ECO:0000259" key="2">
    <source>
        <dbReference type="Pfam" id="PF04894"/>
    </source>
</evidence>
<organism evidence="5">
    <name type="scientific">Ignisphaera aggregans</name>
    <dbReference type="NCBI Taxonomy" id="334771"/>
    <lineage>
        <taxon>Archaea</taxon>
        <taxon>Thermoproteota</taxon>
        <taxon>Thermoprotei</taxon>
        <taxon>Desulfurococcales</taxon>
        <taxon>Desulfurococcaceae</taxon>
        <taxon>Ignisphaera</taxon>
    </lineage>
</organism>
<dbReference type="PANTHER" id="PTHR38136">
    <property type="entry name" value="DNA REPAIR PROTEIN"/>
    <property type="match status" value="1"/>
</dbReference>